<name>A0A6M3IQC7_9ZZZZ</name>
<reference evidence="2" key="1">
    <citation type="submission" date="2020-03" db="EMBL/GenBank/DDBJ databases">
        <title>The deep terrestrial virosphere.</title>
        <authorList>
            <person name="Holmfeldt K."/>
            <person name="Nilsson E."/>
            <person name="Simone D."/>
            <person name="Lopez-Fernandez M."/>
            <person name="Wu X."/>
            <person name="de Brujin I."/>
            <person name="Lundin D."/>
            <person name="Andersson A."/>
            <person name="Bertilsson S."/>
            <person name="Dopson M."/>
        </authorList>
    </citation>
    <scope>NUCLEOTIDE SEQUENCE</scope>
    <source>
        <strain evidence="2">MM415B01289</strain>
    </source>
</reference>
<gene>
    <name evidence="2" type="ORF">MM415B01289_0006</name>
</gene>
<evidence type="ECO:0000256" key="1">
    <source>
        <dbReference type="SAM" id="MobiDB-lite"/>
    </source>
</evidence>
<evidence type="ECO:0000313" key="2">
    <source>
        <dbReference type="EMBL" id="QJA59494.1"/>
    </source>
</evidence>
<proteinExistence type="predicted"/>
<feature type="region of interest" description="Disordered" evidence="1">
    <location>
        <begin position="1"/>
        <end position="24"/>
    </location>
</feature>
<sequence length="78" mass="8626">MKKPNVKPVEDPKETAAPGAPKESTEYEKAFALVVAKERERDEGFAREYEVLCRKWGRKHGLIPAQLGVGPYNPGTSA</sequence>
<protein>
    <submittedName>
        <fullName evidence="2">Uncharacterized protein</fullName>
    </submittedName>
</protein>
<organism evidence="2">
    <name type="scientific">viral metagenome</name>
    <dbReference type="NCBI Taxonomy" id="1070528"/>
    <lineage>
        <taxon>unclassified sequences</taxon>
        <taxon>metagenomes</taxon>
        <taxon>organismal metagenomes</taxon>
    </lineage>
</organism>
<dbReference type="AlphaFoldDB" id="A0A6M3IQC7"/>
<accession>A0A6M3IQC7</accession>
<dbReference type="EMBL" id="MT141372">
    <property type="protein sequence ID" value="QJA59494.1"/>
    <property type="molecule type" value="Genomic_DNA"/>
</dbReference>